<protein>
    <submittedName>
        <fullName evidence="1">Uncharacterized protein</fullName>
    </submittedName>
</protein>
<organism evidence="1 2">
    <name type="scientific">Dreissena polymorpha</name>
    <name type="common">Zebra mussel</name>
    <name type="synonym">Mytilus polymorpha</name>
    <dbReference type="NCBI Taxonomy" id="45954"/>
    <lineage>
        <taxon>Eukaryota</taxon>
        <taxon>Metazoa</taxon>
        <taxon>Spiralia</taxon>
        <taxon>Lophotrochozoa</taxon>
        <taxon>Mollusca</taxon>
        <taxon>Bivalvia</taxon>
        <taxon>Autobranchia</taxon>
        <taxon>Heteroconchia</taxon>
        <taxon>Euheterodonta</taxon>
        <taxon>Imparidentia</taxon>
        <taxon>Neoheterodontei</taxon>
        <taxon>Myida</taxon>
        <taxon>Dreissenoidea</taxon>
        <taxon>Dreissenidae</taxon>
        <taxon>Dreissena</taxon>
    </lineage>
</organism>
<keyword evidence="2" id="KW-1185">Reference proteome</keyword>
<accession>A0A9D4D7S1</accession>
<comment type="caution">
    <text evidence="1">The sequence shown here is derived from an EMBL/GenBank/DDBJ whole genome shotgun (WGS) entry which is preliminary data.</text>
</comment>
<reference evidence="1" key="2">
    <citation type="submission" date="2020-11" db="EMBL/GenBank/DDBJ databases">
        <authorList>
            <person name="McCartney M.A."/>
            <person name="Auch B."/>
            <person name="Kono T."/>
            <person name="Mallez S."/>
            <person name="Becker A."/>
            <person name="Gohl D.M."/>
            <person name="Silverstein K.A.T."/>
            <person name="Koren S."/>
            <person name="Bechman K.B."/>
            <person name="Herman A."/>
            <person name="Abrahante J.E."/>
            <person name="Garbe J."/>
        </authorList>
    </citation>
    <scope>NUCLEOTIDE SEQUENCE</scope>
    <source>
        <strain evidence="1">Duluth1</strain>
        <tissue evidence="1">Whole animal</tissue>
    </source>
</reference>
<evidence type="ECO:0000313" key="1">
    <source>
        <dbReference type="EMBL" id="KAH3739745.1"/>
    </source>
</evidence>
<proteinExistence type="predicted"/>
<dbReference type="EMBL" id="JAIWYP010000011">
    <property type="protein sequence ID" value="KAH3739745.1"/>
    <property type="molecule type" value="Genomic_DNA"/>
</dbReference>
<name>A0A9D4D7S1_DREPO</name>
<dbReference type="AlphaFoldDB" id="A0A9D4D7S1"/>
<dbReference type="Proteomes" id="UP000828390">
    <property type="component" value="Unassembled WGS sequence"/>
</dbReference>
<reference evidence="1" key="1">
    <citation type="journal article" date="2019" name="bioRxiv">
        <title>The Genome of the Zebra Mussel, Dreissena polymorpha: A Resource for Invasive Species Research.</title>
        <authorList>
            <person name="McCartney M.A."/>
            <person name="Auch B."/>
            <person name="Kono T."/>
            <person name="Mallez S."/>
            <person name="Zhang Y."/>
            <person name="Obille A."/>
            <person name="Becker A."/>
            <person name="Abrahante J.E."/>
            <person name="Garbe J."/>
            <person name="Badalamenti J.P."/>
            <person name="Herman A."/>
            <person name="Mangelson H."/>
            <person name="Liachko I."/>
            <person name="Sullivan S."/>
            <person name="Sone E.D."/>
            <person name="Koren S."/>
            <person name="Silverstein K.A.T."/>
            <person name="Beckman K.B."/>
            <person name="Gohl D.M."/>
        </authorList>
    </citation>
    <scope>NUCLEOTIDE SEQUENCE</scope>
    <source>
        <strain evidence="1">Duluth1</strain>
        <tissue evidence="1">Whole animal</tissue>
    </source>
</reference>
<sequence length="55" mass="6062">MCVPGSFTSRRVLIDTRTYNPEARNCACAFSTTSNVLKIVTYVAPNYQGCNSAIR</sequence>
<evidence type="ECO:0000313" key="2">
    <source>
        <dbReference type="Proteomes" id="UP000828390"/>
    </source>
</evidence>
<gene>
    <name evidence="1" type="ORF">DPMN_046432</name>
</gene>